<dbReference type="EMBL" id="JWIC01000005">
    <property type="protein sequence ID" value="KID57426.1"/>
    <property type="molecule type" value="Genomic_DNA"/>
</dbReference>
<feature type="transmembrane region" description="Helical" evidence="6">
    <location>
        <begin position="21"/>
        <end position="44"/>
    </location>
</feature>
<evidence type="ECO:0000259" key="7">
    <source>
        <dbReference type="Pfam" id="PF02687"/>
    </source>
</evidence>
<accession>A0A0C1Q9T0</accession>
<feature type="transmembrane region" description="Helical" evidence="6">
    <location>
        <begin position="311"/>
        <end position="333"/>
    </location>
</feature>
<name>A0A0C1Q9T0_9GAMM</name>
<dbReference type="AlphaFoldDB" id="A0A0C1Q9T0"/>
<dbReference type="PANTHER" id="PTHR30572">
    <property type="entry name" value="MEMBRANE COMPONENT OF TRANSPORTER-RELATED"/>
    <property type="match status" value="1"/>
</dbReference>
<evidence type="ECO:0000256" key="5">
    <source>
        <dbReference type="ARBA" id="ARBA00023136"/>
    </source>
</evidence>
<evidence type="ECO:0000256" key="6">
    <source>
        <dbReference type="SAM" id="Phobius"/>
    </source>
</evidence>
<keyword evidence="2" id="KW-1003">Cell membrane</keyword>
<feature type="domain" description="ABC3 transporter permease C-terminal" evidence="7">
    <location>
        <begin position="315"/>
        <end position="430"/>
    </location>
</feature>
<evidence type="ECO:0000256" key="2">
    <source>
        <dbReference type="ARBA" id="ARBA00022475"/>
    </source>
</evidence>
<comment type="subcellular location">
    <subcellularLocation>
        <location evidence="1">Cell membrane</location>
        <topology evidence="1">Multi-pass membrane protein</topology>
    </subcellularLocation>
</comment>
<feature type="transmembrane region" description="Helical" evidence="6">
    <location>
        <begin position="360"/>
        <end position="382"/>
    </location>
</feature>
<gene>
    <name evidence="9" type="ORF">JF50_09490</name>
</gene>
<keyword evidence="3 6" id="KW-0812">Transmembrane</keyword>
<keyword evidence="4 6" id="KW-1133">Transmembrane helix</keyword>
<dbReference type="Pfam" id="PF02687">
    <property type="entry name" value="FtsX"/>
    <property type="match status" value="1"/>
</dbReference>
<dbReference type="PANTHER" id="PTHR30572:SF18">
    <property type="entry name" value="ABC-TYPE MACROLIDE FAMILY EXPORT SYSTEM PERMEASE COMPONENT 2"/>
    <property type="match status" value="1"/>
</dbReference>
<sequence length="437" mass="49072">MLLHYCDLAWRNIKQTPFVSMLMIIAIGIGIGVTMTTLSVYHMMSADPIAHKSDKLHAVQLQILDDGYTWRTEDDVPLQLTYPDAKYLLENSPQEKRVAMVKSGAAVHIDRPDSVPFIQSLRVTSRHFFELFDVPFLHGNVWSASQSEQAALVAVISEDLAKKLFGKTDVLGESIYLGERLHEVVGVTKTFQPTVKFYDVNNDPFEASEQVFVPFTHIEAYKVPSWGNTNGWKSEDIDSFEDFLNSENVWLQFWVEFDSESQKRMYGQFVMDYMTEQQKLGRFNRKALDYNLKTVPQWLEYNYVVSSDNKILVGLSFMFLAVCVANILGLLLAKFMKRAPDAGVRRALGASKTQIFSQHLVEVALLGLLGSIVGVLLAQVGLAGIRGTMSGYDLIAIMDWKMLLVAPVISILACLIAGLFPAWVVCKTSPATHLKVQ</sequence>
<dbReference type="GO" id="GO:0005886">
    <property type="term" value="C:plasma membrane"/>
    <property type="evidence" value="ECO:0007669"/>
    <property type="project" value="UniProtKB-SubCell"/>
</dbReference>
<protein>
    <submittedName>
        <fullName evidence="9">ABC transporter ATP-binding protein</fullName>
    </submittedName>
</protein>
<evidence type="ECO:0000259" key="8">
    <source>
        <dbReference type="Pfam" id="PF12704"/>
    </source>
</evidence>
<keyword evidence="9" id="KW-0067">ATP-binding</keyword>
<evidence type="ECO:0000256" key="4">
    <source>
        <dbReference type="ARBA" id="ARBA00022989"/>
    </source>
</evidence>
<evidence type="ECO:0000256" key="1">
    <source>
        <dbReference type="ARBA" id="ARBA00004651"/>
    </source>
</evidence>
<dbReference type="InterPro" id="IPR003838">
    <property type="entry name" value="ABC3_permease_C"/>
</dbReference>
<dbReference type="InterPro" id="IPR050250">
    <property type="entry name" value="Macrolide_Exporter_MacB"/>
</dbReference>
<organism evidence="9 10">
    <name type="scientific">Pseudoalteromonas luteoviolacea</name>
    <dbReference type="NCBI Taxonomy" id="43657"/>
    <lineage>
        <taxon>Bacteria</taxon>
        <taxon>Pseudomonadati</taxon>
        <taxon>Pseudomonadota</taxon>
        <taxon>Gammaproteobacteria</taxon>
        <taxon>Alteromonadales</taxon>
        <taxon>Pseudoalteromonadaceae</taxon>
        <taxon>Pseudoalteromonas</taxon>
    </lineage>
</organism>
<evidence type="ECO:0000256" key="3">
    <source>
        <dbReference type="ARBA" id="ARBA00022692"/>
    </source>
</evidence>
<dbReference type="InterPro" id="IPR025857">
    <property type="entry name" value="MacB_PCD"/>
</dbReference>
<dbReference type="Pfam" id="PF12704">
    <property type="entry name" value="MacB_PCD"/>
    <property type="match status" value="1"/>
</dbReference>
<comment type="caution">
    <text evidence="9">The sequence shown here is derived from an EMBL/GenBank/DDBJ whole genome shotgun (WGS) entry which is preliminary data.</text>
</comment>
<dbReference type="GO" id="GO:0005524">
    <property type="term" value="F:ATP binding"/>
    <property type="evidence" value="ECO:0007669"/>
    <property type="project" value="UniProtKB-KW"/>
</dbReference>
<dbReference type="RefSeq" id="WP_039609197.1">
    <property type="nucleotide sequence ID" value="NZ_JWIC01000005.1"/>
</dbReference>
<reference evidence="9 10" key="1">
    <citation type="submission" date="2014-12" db="EMBL/GenBank/DDBJ databases">
        <title>Draft Genome Sequence of Pseudoalteromonas luteoviolacea HI1.</title>
        <authorList>
            <person name="Asahina A.Y."/>
            <person name="Hadfield M.G."/>
        </authorList>
    </citation>
    <scope>NUCLEOTIDE SEQUENCE [LARGE SCALE GENOMIC DNA]</scope>
    <source>
        <strain evidence="9 10">HI1</strain>
    </source>
</reference>
<feature type="transmembrane region" description="Helical" evidence="6">
    <location>
        <begin position="402"/>
        <end position="425"/>
    </location>
</feature>
<dbReference type="Proteomes" id="UP000031327">
    <property type="component" value="Unassembled WGS sequence"/>
</dbReference>
<keyword evidence="5 6" id="KW-0472">Membrane</keyword>
<dbReference type="GO" id="GO:0022857">
    <property type="term" value="F:transmembrane transporter activity"/>
    <property type="evidence" value="ECO:0007669"/>
    <property type="project" value="TreeGrafter"/>
</dbReference>
<keyword evidence="9" id="KW-0547">Nucleotide-binding</keyword>
<proteinExistence type="predicted"/>
<feature type="domain" description="MacB-like periplasmic core" evidence="8">
    <location>
        <begin position="20"/>
        <end position="219"/>
    </location>
</feature>
<evidence type="ECO:0000313" key="10">
    <source>
        <dbReference type="Proteomes" id="UP000031327"/>
    </source>
</evidence>
<dbReference type="OrthoDB" id="8735006at2"/>
<evidence type="ECO:0000313" key="9">
    <source>
        <dbReference type="EMBL" id="KID57426.1"/>
    </source>
</evidence>